<proteinExistence type="predicted"/>
<reference evidence="2" key="1">
    <citation type="journal article" date="2018" name="Nat. Genet.">
        <title>Extensive intraspecific gene order and gene structural variations between Mo17 and other maize genomes.</title>
        <authorList>
            <person name="Sun S."/>
            <person name="Zhou Y."/>
            <person name="Chen J."/>
            <person name="Shi J."/>
            <person name="Zhao H."/>
            <person name="Zhao H."/>
            <person name="Song W."/>
            <person name="Zhang M."/>
            <person name="Cui Y."/>
            <person name="Dong X."/>
            <person name="Liu H."/>
            <person name="Ma X."/>
            <person name="Jiao Y."/>
            <person name="Wang B."/>
            <person name="Wei X."/>
            <person name="Stein J.C."/>
            <person name="Glaubitz J.C."/>
            <person name="Lu F."/>
            <person name="Yu G."/>
            <person name="Liang C."/>
            <person name="Fengler K."/>
            <person name="Li B."/>
            <person name="Rafalski A."/>
            <person name="Schnable P.S."/>
            <person name="Ware D.H."/>
            <person name="Buckler E.S."/>
            <person name="Lai J."/>
        </authorList>
    </citation>
    <scope>NUCLEOTIDE SEQUENCE [LARGE SCALE GENOMIC DNA]</scope>
    <source>
        <tissue evidence="2">Seedling</tissue>
    </source>
</reference>
<dbReference type="Proteomes" id="UP000251960">
    <property type="component" value="Chromosome 6"/>
</dbReference>
<feature type="compositionally biased region" description="Basic and acidic residues" evidence="1">
    <location>
        <begin position="140"/>
        <end position="154"/>
    </location>
</feature>
<accession>A0A3L6EEG1</accession>
<comment type="caution">
    <text evidence="2">The sequence shown here is derived from an EMBL/GenBank/DDBJ whole genome shotgun (WGS) entry which is preliminary data.</text>
</comment>
<evidence type="ECO:0000256" key="1">
    <source>
        <dbReference type="SAM" id="MobiDB-lite"/>
    </source>
</evidence>
<name>A0A3L6EEG1_MAIZE</name>
<feature type="compositionally biased region" description="Basic residues" evidence="1">
    <location>
        <begin position="83"/>
        <end position="96"/>
    </location>
</feature>
<sequence>MVRAAQNTGMMTGLDHVDHGHDARPHGAREDMAHTEASTVRCPQPWRRRIGRIRAEQLREIDNQRGRRFDEAAGWDEVDVRSPRRGRQRRLSRGARRGSPSDLGELGWRPGQRDELKARTYRRGSRKIDPTTARRARRPGLVEEHRARPKEKEAGASAWRRRADLGDLLVQTWPRTGAGTAAISREGWAWEEASTGCSAGHHGRWMSRRRCRARNRRWKMWWERGFQEFGHLWTKEERQRLGILVENENVLEMRTSWDTC</sequence>
<gene>
    <name evidence="2" type="ORF">Zm00014a_043510</name>
</gene>
<feature type="region of interest" description="Disordered" evidence="1">
    <location>
        <begin position="80"/>
        <end position="157"/>
    </location>
</feature>
<evidence type="ECO:0000313" key="2">
    <source>
        <dbReference type="EMBL" id="PWZ18978.1"/>
    </source>
</evidence>
<organism evidence="2">
    <name type="scientific">Zea mays</name>
    <name type="common">Maize</name>
    <dbReference type="NCBI Taxonomy" id="4577"/>
    <lineage>
        <taxon>Eukaryota</taxon>
        <taxon>Viridiplantae</taxon>
        <taxon>Streptophyta</taxon>
        <taxon>Embryophyta</taxon>
        <taxon>Tracheophyta</taxon>
        <taxon>Spermatophyta</taxon>
        <taxon>Magnoliopsida</taxon>
        <taxon>Liliopsida</taxon>
        <taxon>Poales</taxon>
        <taxon>Poaceae</taxon>
        <taxon>PACMAD clade</taxon>
        <taxon>Panicoideae</taxon>
        <taxon>Andropogonodae</taxon>
        <taxon>Andropogoneae</taxon>
        <taxon>Tripsacinae</taxon>
        <taxon>Zea</taxon>
    </lineage>
</organism>
<dbReference type="AlphaFoldDB" id="A0A3L6EEG1"/>
<protein>
    <submittedName>
        <fullName evidence="2">Uncharacterized protein</fullName>
    </submittedName>
</protein>
<dbReference type="EMBL" id="NCVQ01000007">
    <property type="protein sequence ID" value="PWZ18978.1"/>
    <property type="molecule type" value="Genomic_DNA"/>
</dbReference>